<feature type="compositionally biased region" description="Low complexity" evidence="1">
    <location>
        <begin position="185"/>
        <end position="197"/>
    </location>
</feature>
<feature type="compositionally biased region" description="Polar residues" evidence="1">
    <location>
        <begin position="9"/>
        <end position="33"/>
    </location>
</feature>
<protein>
    <submittedName>
        <fullName evidence="2">Uncharacterized protein</fullName>
    </submittedName>
</protein>
<evidence type="ECO:0000313" key="3">
    <source>
        <dbReference type="Proteomes" id="UP000597762"/>
    </source>
</evidence>
<feature type="compositionally biased region" description="Acidic residues" evidence="1">
    <location>
        <begin position="201"/>
        <end position="210"/>
    </location>
</feature>
<dbReference type="OrthoDB" id="6077174at2759"/>
<feature type="compositionally biased region" description="Polar residues" evidence="1">
    <location>
        <begin position="112"/>
        <end position="132"/>
    </location>
</feature>
<reference evidence="2" key="1">
    <citation type="submission" date="2021-01" db="EMBL/GenBank/DDBJ databases">
        <authorList>
            <person name="Li R."/>
            <person name="Bekaert M."/>
        </authorList>
    </citation>
    <scope>NUCLEOTIDE SEQUENCE</scope>
    <source>
        <strain evidence="2">Farmed</strain>
    </source>
</reference>
<gene>
    <name evidence="2" type="ORF">SPHA_58081</name>
</gene>
<feature type="compositionally biased region" description="Polar residues" evidence="1">
    <location>
        <begin position="48"/>
        <end position="61"/>
    </location>
</feature>
<feature type="region of interest" description="Disordered" evidence="1">
    <location>
        <begin position="110"/>
        <end position="132"/>
    </location>
</feature>
<evidence type="ECO:0000256" key="1">
    <source>
        <dbReference type="SAM" id="MobiDB-lite"/>
    </source>
</evidence>
<sequence>MVDGGYPTKNYNKSRLTPQSSPKRVRISPTTQIVDDGPSGKERIVPTIITSSEETPKSTMRVTAVAVPSGSQPPMTSAAGPPKPDHPQATGYADYEPVTGRVETARNIVPPVSSSQPKMQQPTPETVTGLTDANASKVTVGAQYKPVHVETFSINSARGTAPYTSTPIPSGPSHTQGTSASSNEQTTTTVIGTQQTTPALVEDDDYDEADNMPVMGTYPRRQWLQDLDNPPEPTPLQYPSAKRPMTFRNTSSSKVSIYDNVSLPYIDSQ</sequence>
<organism evidence="2 3">
    <name type="scientific">Acanthosepion pharaonis</name>
    <name type="common">Pharaoh cuttlefish</name>
    <name type="synonym">Sepia pharaonis</name>
    <dbReference type="NCBI Taxonomy" id="158019"/>
    <lineage>
        <taxon>Eukaryota</taxon>
        <taxon>Metazoa</taxon>
        <taxon>Spiralia</taxon>
        <taxon>Lophotrochozoa</taxon>
        <taxon>Mollusca</taxon>
        <taxon>Cephalopoda</taxon>
        <taxon>Coleoidea</taxon>
        <taxon>Decapodiformes</taxon>
        <taxon>Sepiida</taxon>
        <taxon>Sepiina</taxon>
        <taxon>Sepiidae</taxon>
        <taxon>Acanthosepion</taxon>
    </lineage>
</organism>
<feature type="compositionally biased region" description="Polar residues" evidence="1">
    <location>
        <begin position="158"/>
        <end position="184"/>
    </location>
</feature>
<accession>A0A812DN20</accession>
<keyword evidence="3" id="KW-1185">Reference proteome</keyword>
<dbReference type="Proteomes" id="UP000597762">
    <property type="component" value="Unassembled WGS sequence"/>
</dbReference>
<proteinExistence type="predicted"/>
<feature type="region of interest" description="Disordered" evidence="1">
    <location>
        <begin position="158"/>
        <end position="254"/>
    </location>
</feature>
<evidence type="ECO:0000313" key="2">
    <source>
        <dbReference type="EMBL" id="CAE1305679.1"/>
    </source>
</evidence>
<comment type="caution">
    <text evidence="2">The sequence shown here is derived from an EMBL/GenBank/DDBJ whole genome shotgun (WGS) entry which is preliminary data.</text>
</comment>
<dbReference type="AlphaFoldDB" id="A0A812DN20"/>
<name>A0A812DN20_ACAPH</name>
<dbReference type="EMBL" id="CAHIKZ030003948">
    <property type="protein sequence ID" value="CAE1305679.1"/>
    <property type="molecule type" value="Genomic_DNA"/>
</dbReference>
<feature type="region of interest" description="Disordered" evidence="1">
    <location>
        <begin position="1"/>
        <end position="95"/>
    </location>
</feature>